<evidence type="ECO:0000313" key="3">
    <source>
        <dbReference type="Proteomes" id="UP001161422"/>
    </source>
</evidence>
<keyword evidence="1" id="KW-0812">Transmembrane</keyword>
<reference evidence="2" key="2">
    <citation type="submission" date="2023-01" db="EMBL/GenBank/DDBJ databases">
        <title>Draft genome sequence of Paraferrimonas sedimenticola strain NBRC 101628.</title>
        <authorList>
            <person name="Sun Q."/>
            <person name="Mori K."/>
        </authorList>
    </citation>
    <scope>NUCLEOTIDE SEQUENCE</scope>
    <source>
        <strain evidence="2">NBRC 101628</strain>
    </source>
</reference>
<reference evidence="2" key="1">
    <citation type="journal article" date="2014" name="Int. J. Syst. Evol. Microbiol.">
        <title>Complete genome sequence of Corynebacterium casei LMG S-19264T (=DSM 44701T), isolated from a smear-ripened cheese.</title>
        <authorList>
            <consortium name="US DOE Joint Genome Institute (JGI-PGF)"/>
            <person name="Walter F."/>
            <person name="Albersmeier A."/>
            <person name="Kalinowski J."/>
            <person name="Ruckert C."/>
        </authorList>
    </citation>
    <scope>NUCLEOTIDE SEQUENCE</scope>
    <source>
        <strain evidence="2">NBRC 101628</strain>
    </source>
</reference>
<dbReference type="EMBL" id="BSNC01000003">
    <property type="protein sequence ID" value="GLP95933.1"/>
    <property type="molecule type" value="Genomic_DNA"/>
</dbReference>
<dbReference type="AlphaFoldDB" id="A0AA37RVE8"/>
<comment type="caution">
    <text evidence="2">The sequence shown here is derived from an EMBL/GenBank/DDBJ whole genome shotgun (WGS) entry which is preliminary data.</text>
</comment>
<keyword evidence="3" id="KW-1185">Reference proteome</keyword>
<gene>
    <name evidence="2" type="ORF">GCM10007895_12390</name>
</gene>
<sequence>MAWKKLAHKVHQSLAILIFIQMLGWLIGGAYFALVPFQSWVKSQDWLAPEPAITTPWPSAFAPGQVDALKLVQSAAGPLIEYRQSKQTHRVRLADATPVDSLSPEQISTYAQQRYAGEGELISVKFLDQVPSRWLGLVDELGQRGLVWQAQFDDHRSTRFYFDQQGVFITARNDYWVWFDALWRIHIMDYGQGEDFNNPLLRILSVLAVILAISGSALALSSLLRRVSRWKKKLAIAQKVT</sequence>
<dbReference type="Proteomes" id="UP001161422">
    <property type="component" value="Unassembled WGS sequence"/>
</dbReference>
<proteinExistence type="predicted"/>
<dbReference type="RefSeq" id="WP_095506498.1">
    <property type="nucleotide sequence ID" value="NZ_BSNC01000003.1"/>
</dbReference>
<accession>A0AA37RVE8</accession>
<keyword evidence="1" id="KW-0472">Membrane</keyword>
<keyword evidence="1" id="KW-1133">Transmembrane helix</keyword>
<feature type="transmembrane region" description="Helical" evidence="1">
    <location>
        <begin position="12"/>
        <end position="34"/>
    </location>
</feature>
<evidence type="ECO:0008006" key="4">
    <source>
        <dbReference type="Google" id="ProtNLM"/>
    </source>
</evidence>
<name>A0AA37RVE8_9GAMM</name>
<protein>
    <recommendedName>
        <fullName evidence="4">PepSY domain-containing protein</fullName>
    </recommendedName>
</protein>
<organism evidence="2 3">
    <name type="scientific">Paraferrimonas sedimenticola</name>
    <dbReference type="NCBI Taxonomy" id="375674"/>
    <lineage>
        <taxon>Bacteria</taxon>
        <taxon>Pseudomonadati</taxon>
        <taxon>Pseudomonadota</taxon>
        <taxon>Gammaproteobacteria</taxon>
        <taxon>Alteromonadales</taxon>
        <taxon>Ferrimonadaceae</taxon>
        <taxon>Paraferrimonas</taxon>
    </lineage>
</organism>
<evidence type="ECO:0000313" key="2">
    <source>
        <dbReference type="EMBL" id="GLP95933.1"/>
    </source>
</evidence>
<feature type="transmembrane region" description="Helical" evidence="1">
    <location>
        <begin position="203"/>
        <end position="224"/>
    </location>
</feature>
<evidence type="ECO:0000256" key="1">
    <source>
        <dbReference type="SAM" id="Phobius"/>
    </source>
</evidence>